<dbReference type="GO" id="GO:0016301">
    <property type="term" value="F:kinase activity"/>
    <property type="evidence" value="ECO:0007669"/>
    <property type="project" value="UniProtKB-UniRule"/>
</dbReference>
<comment type="similarity">
    <text evidence="1 2">Belongs to the fructosamine kinase family.</text>
</comment>
<gene>
    <name evidence="3" type="ORF">CRI93_11865</name>
</gene>
<sequence>MSSADPSPSNTALFADEPALRQALADTLGAELRTATPVSGGCIAHASQLDTTAGLFFLKWGRGTVARTFAGEAAGLHALATPDTPFRIPEVVATQPETDERPGFLLMEWIETGPPPPTFDADFGEALAVLHRHTDSQYGFRVDNHIGRLPQANPRTTNWAAFFRTQRLQPQVEHARARNRWSADWDALLDRVLERLPTLLPNDPPASLVHGDLWRGNVMSAATGSPALIDPAVYYGHREVDLAMTDLFGGFDDAFRDAYQATWPLEPGAALRATVYNLYHLINHLNHFGGTYAQQVRHALNRIAHA</sequence>
<dbReference type="PIRSF" id="PIRSF006221">
    <property type="entry name" value="Ketosamine-3-kinase"/>
    <property type="match status" value="1"/>
</dbReference>
<dbReference type="Gene3D" id="3.30.200.20">
    <property type="entry name" value="Phosphorylase Kinase, domain 1"/>
    <property type="match status" value="1"/>
</dbReference>
<accession>A0A2H3NJX0</accession>
<evidence type="ECO:0000313" key="4">
    <source>
        <dbReference type="Proteomes" id="UP000221024"/>
    </source>
</evidence>
<dbReference type="Gene3D" id="3.90.1200.10">
    <property type="match status" value="1"/>
</dbReference>
<dbReference type="EMBL" id="PDEP01000011">
    <property type="protein sequence ID" value="PEN05792.1"/>
    <property type="molecule type" value="Genomic_DNA"/>
</dbReference>
<dbReference type="AlphaFoldDB" id="A0A2H3NJX0"/>
<keyword evidence="4" id="KW-1185">Reference proteome</keyword>
<dbReference type="InterPro" id="IPR016477">
    <property type="entry name" value="Fructo-/Ketosamine-3-kinase"/>
</dbReference>
<dbReference type="PANTHER" id="PTHR12149:SF8">
    <property type="entry name" value="PROTEIN-RIBULOSAMINE 3-KINASE"/>
    <property type="match status" value="1"/>
</dbReference>
<proteinExistence type="inferred from homology"/>
<dbReference type="PANTHER" id="PTHR12149">
    <property type="entry name" value="FRUCTOSAMINE 3 KINASE-RELATED PROTEIN"/>
    <property type="match status" value="1"/>
</dbReference>
<dbReference type="RefSeq" id="WP_098062854.1">
    <property type="nucleotide sequence ID" value="NZ_PDEP01000011.1"/>
</dbReference>
<dbReference type="OrthoDB" id="5291879at2"/>
<keyword evidence="2 3" id="KW-0418">Kinase</keyword>
<comment type="caution">
    <text evidence="3">The sequence shown here is derived from an EMBL/GenBank/DDBJ whole genome shotgun (WGS) entry which is preliminary data.</text>
</comment>
<reference evidence="3 4" key="1">
    <citation type="submission" date="2017-10" db="EMBL/GenBank/DDBJ databases">
        <title>Draft genome of Longimonas halophila.</title>
        <authorList>
            <person name="Goh K.M."/>
            <person name="Shamsir M.S."/>
            <person name="Lim S.W."/>
        </authorList>
    </citation>
    <scope>NUCLEOTIDE SEQUENCE [LARGE SCALE GENOMIC DNA]</scope>
    <source>
        <strain evidence="3 4">KCTC 42399</strain>
    </source>
</reference>
<dbReference type="Pfam" id="PF03881">
    <property type="entry name" value="Fructosamin_kin"/>
    <property type="match status" value="1"/>
</dbReference>
<name>A0A2H3NJX0_9BACT</name>
<organism evidence="3 4">
    <name type="scientific">Longimonas halophila</name>
    <dbReference type="NCBI Taxonomy" id="1469170"/>
    <lineage>
        <taxon>Bacteria</taxon>
        <taxon>Pseudomonadati</taxon>
        <taxon>Rhodothermota</taxon>
        <taxon>Rhodothermia</taxon>
        <taxon>Rhodothermales</taxon>
        <taxon>Salisaetaceae</taxon>
        <taxon>Longimonas</taxon>
    </lineage>
</organism>
<evidence type="ECO:0000313" key="3">
    <source>
        <dbReference type="EMBL" id="PEN05792.1"/>
    </source>
</evidence>
<dbReference type="InterPro" id="IPR011009">
    <property type="entry name" value="Kinase-like_dom_sf"/>
</dbReference>
<dbReference type="Proteomes" id="UP000221024">
    <property type="component" value="Unassembled WGS sequence"/>
</dbReference>
<evidence type="ECO:0000256" key="2">
    <source>
        <dbReference type="PIRNR" id="PIRNR006221"/>
    </source>
</evidence>
<evidence type="ECO:0000256" key="1">
    <source>
        <dbReference type="ARBA" id="ARBA00009460"/>
    </source>
</evidence>
<keyword evidence="2" id="KW-0808">Transferase</keyword>
<protein>
    <submittedName>
        <fullName evidence="3">Fructosamine kinase</fullName>
    </submittedName>
</protein>
<dbReference type="SUPFAM" id="SSF56112">
    <property type="entry name" value="Protein kinase-like (PK-like)"/>
    <property type="match status" value="1"/>
</dbReference>